<name>A0ACC2T5D4_9FUNG</name>
<dbReference type="Proteomes" id="UP001165960">
    <property type="component" value="Unassembled WGS sequence"/>
</dbReference>
<protein>
    <submittedName>
        <fullName evidence="1">Uncharacterized protein</fullName>
    </submittedName>
</protein>
<proteinExistence type="predicted"/>
<comment type="caution">
    <text evidence="1">The sequence shown here is derived from an EMBL/GenBank/DDBJ whole genome shotgun (WGS) entry which is preliminary data.</text>
</comment>
<dbReference type="EMBL" id="QTSX02003605">
    <property type="protein sequence ID" value="KAJ9069859.1"/>
    <property type="molecule type" value="Genomic_DNA"/>
</dbReference>
<organism evidence="1 2">
    <name type="scientific">Entomophthora muscae</name>
    <dbReference type="NCBI Taxonomy" id="34485"/>
    <lineage>
        <taxon>Eukaryota</taxon>
        <taxon>Fungi</taxon>
        <taxon>Fungi incertae sedis</taxon>
        <taxon>Zoopagomycota</taxon>
        <taxon>Entomophthoromycotina</taxon>
        <taxon>Entomophthoromycetes</taxon>
        <taxon>Entomophthorales</taxon>
        <taxon>Entomophthoraceae</taxon>
        <taxon>Entomophthora</taxon>
    </lineage>
</organism>
<gene>
    <name evidence="1" type="ORF">DSO57_1014342</name>
</gene>
<sequence>MKLFLLMTLSLVFGRGGSNRISEQAREMVCRVNLYRRRSGMPPVYLDRRLMESARQHSQDQASHRRLSHRGSRGTNFEMRSRRAGYRFTTGGENVAQGQRGVRDVMATWIRSPGHRANIVSRNKCFGFGEVNGYWTQVFGSGDHCTERQLPSCRGFF</sequence>
<reference evidence="1" key="1">
    <citation type="submission" date="2022-04" db="EMBL/GenBank/DDBJ databases">
        <title>Genome of the entomopathogenic fungus Entomophthora muscae.</title>
        <authorList>
            <person name="Elya C."/>
            <person name="Lovett B.R."/>
            <person name="Lee E."/>
            <person name="Macias A.M."/>
            <person name="Hajek A.E."/>
            <person name="De Bivort B.L."/>
            <person name="Kasson M.T."/>
            <person name="De Fine Licht H.H."/>
            <person name="Stajich J.E."/>
        </authorList>
    </citation>
    <scope>NUCLEOTIDE SEQUENCE</scope>
    <source>
        <strain evidence="1">Berkeley</strain>
    </source>
</reference>
<evidence type="ECO:0000313" key="1">
    <source>
        <dbReference type="EMBL" id="KAJ9069859.1"/>
    </source>
</evidence>
<accession>A0ACC2T5D4</accession>
<keyword evidence="2" id="KW-1185">Reference proteome</keyword>
<evidence type="ECO:0000313" key="2">
    <source>
        <dbReference type="Proteomes" id="UP001165960"/>
    </source>
</evidence>